<dbReference type="Pfam" id="PF00535">
    <property type="entry name" value="Glycos_transf_2"/>
    <property type="match status" value="1"/>
</dbReference>
<evidence type="ECO:0000313" key="5">
    <source>
        <dbReference type="EMBL" id="MFK9089939.1"/>
    </source>
</evidence>
<keyword evidence="3" id="KW-0808">Transferase</keyword>
<comment type="caution">
    <text evidence="5">The sequence shown here is derived from an EMBL/GenBank/DDBJ whole genome shotgun (WGS) entry which is preliminary data.</text>
</comment>
<feature type="domain" description="Glycosyltransferase 2-like" evidence="4">
    <location>
        <begin position="6"/>
        <end position="174"/>
    </location>
</feature>
<evidence type="ECO:0000259" key="4">
    <source>
        <dbReference type="Pfam" id="PF00535"/>
    </source>
</evidence>
<organism evidence="5 6">
    <name type="scientific">Bacillus salipaludis</name>
    <dbReference type="NCBI Taxonomy" id="2547811"/>
    <lineage>
        <taxon>Bacteria</taxon>
        <taxon>Bacillati</taxon>
        <taxon>Bacillota</taxon>
        <taxon>Bacilli</taxon>
        <taxon>Bacillales</taxon>
        <taxon>Bacillaceae</taxon>
        <taxon>Bacillus</taxon>
    </lineage>
</organism>
<dbReference type="InterPro" id="IPR029044">
    <property type="entry name" value="Nucleotide-diphossugar_trans"/>
</dbReference>
<protein>
    <submittedName>
        <fullName evidence="5">Glycosyltransferase family 2 protein</fullName>
    </submittedName>
</protein>
<proteinExistence type="inferred from homology"/>
<dbReference type="PANTHER" id="PTHR22916:SF51">
    <property type="entry name" value="GLYCOSYLTRANSFERASE EPSH-RELATED"/>
    <property type="match status" value="1"/>
</dbReference>
<dbReference type="PANTHER" id="PTHR22916">
    <property type="entry name" value="GLYCOSYLTRANSFERASE"/>
    <property type="match status" value="1"/>
</dbReference>
<dbReference type="EMBL" id="JBJHQH010000001">
    <property type="protein sequence ID" value="MFK9089939.1"/>
    <property type="molecule type" value="Genomic_DNA"/>
</dbReference>
<evidence type="ECO:0000313" key="6">
    <source>
        <dbReference type="Proteomes" id="UP001623041"/>
    </source>
</evidence>
<accession>A0ABW8RBU3</accession>
<reference evidence="5 6" key="1">
    <citation type="submission" date="2024-11" db="EMBL/GenBank/DDBJ databases">
        <authorList>
            <person name="Lucas J.A."/>
        </authorList>
    </citation>
    <scope>NUCLEOTIDE SEQUENCE [LARGE SCALE GENOMIC DNA]</scope>
    <source>
        <strain evidence="5 6">Z 5.4</strain>
    </source>
</reference>
<dbReference type="Gene3D" id="3.90.550.10">
    <property type="entry name" value="Spore Coat Polysaccharide Biosynthesis Protein SpsA, Chain A"/>
    <property type="match status" value="1"/>
</dbReference>
<gene>
    <name evidence="5" type="ORF">ACJEBI_00395</name>
</gene>
<dbReference type="InterPro" id="IPR001173">
    <property type="entry name" value="Glyco_trans_2-like"/>
</dbReference>
<keyword evidence="6" id="KW-1185">Reference proteome</keyword>
<dbReference type="SUPFAM" id="SSF53448">
    <property type="entry name" value="Nucleotide-diphospho-sugar transferases"/>
    <property type="match status" value="1"/>
</dbReference>
<dbReference type="CDD" id="cd00761">
    <property type="entry name" value="Glyco_tranf_GTA_type"/>
    <property type="match status" value="1"/>
</dbReference>
<name>A0ABW8RBU3_9BACI</name>
<evidence type="ECO:0000256" key="3">
    <source>
        <dbReference type="ARBA" id="ARBA00022679"/>
    </source>
</evidence>
<comment type="similarity">
    <text evidence="1">Belongs to the glycosyltransferase 2 family.</text>
</comment>
<sequence>MNPKISIIVPVYNVEPYIHKCIDSILKQTFEDFELILVDDGSPDNCGKICDEYSKLDNRIKVLHKENGGVSSARNAGIRTAKGEYIGFVDSDDFIHQRMYELLYSYGIKHTADVVLCDYLVVNDEEMHNTNYDIPEFNEEQYSNIESLYQLYTNLDIQFVIPCNKLFRRSLFNNLKFIEGKRHEDEIIAHRILFKSSKVTYLPIKLYYYFQRKDSFMKSFNIERLDVFYAFKDRIEFFKEIKQPELEKKAEFSYIGTLFLYYFKAKREVPHSGQVLKALKKDFCMNLGTFVKNPYFIRKEKICWFLFVVHPSLYQLYINYKSRNWLGDTN</sequence>
<keyword evidence="2" id="KW-0328">Glycosyltransferase</keyword>
<dbReference type="Proteomes" id="UP001623041">
    <property type="component" value="Unassembled WGS sequence"/>
</dbReference>
<evidence type="ECO:0000256" key="2">
    <source>
        <dbReference type="ARBA" id="ARBA00022676"/>
    </source>
</evidence>
<evidence type="ECO:0000256" key="1">
    <source>
        <dbReference type="ARBA" id="ARBA00006739"/>
    </source>
</evidence>
<dbReference type="RefSeq" id="WP_406578662.1">
    <property type="nucleotide sequence ID" value="NZ_JBJHQH010000001.1"/>
</dbReference>